<dbReference type="InterPro" id="IPR023393">
    <property type="entry name" value="START-like_dom_sf"/>
</dbReference>
<dbReference type="AlphaFoldDB" id="A0A5B0X438"/>
<dbReference type="PANTHER" id="PTHR44656:SF7">
    <property type="entry name" value="DEHYDROGENASE_REDUCTASE SDR FAMILY MEMBER 12"/>
    <property type="match status" value="1"/>
</dbReference>
<dbReference type="PANTHER" id="PTHR44656">
    <property type="entry name" value="DEHYDROGENASE/REDUCTASE SDR FAMILY MEMBER 12"/>
    <property type="match status" value="1"/>
</dbReference>
<dbReference type="SUPFAM" id="SSF51735">
    <property type="entry name" value="NAD(P)-binding Rossmann-fold domains"/>
    <property type="match status" value="1"/>
</dbReference>
<name>A0A5B0X438_9GAMM</name>
<proteinExistence type="predicted"/>
<dbReference type="CDD" id="cd08865">
    <property type="entry name" value="SRPBCC_10"/>
    <property type="match status" value="1"/>
</dbReference>
<dbReference type="InterPro" id="IPR019587">
    <property type="entry name" value="Polyketide_cyclase/dehydratase"/>
</dbReference>
<keyword evidence="2" id="KW-1185">Reference proteome</keyword>
<accession>A0A5B0X438</accession>
<dbReference type="Proteomes" id="UP000323708">
    <property type="component" value="Unassembled WGS sequence"/>
</dbReference>
<dbReference type="InterPro" id="IPR002347">
    <property type="entry name" value="SDR_fam"/>
</dbReference>
<dbReference type="Gene3D" id="3.30.530.20">
    <property type="match status" value="1"/>
</dbReference>
<dbReference type="Pfam" id="PF00106">
    <property type="entry name" value="adh_short"/>
    <property type="match status" value="1"/>
</dbReference>
<reference evidence="1 2" key="1">
    <citation type="submission" date="2019-09" db="EMBL/GenBank/DDBJ databases">
        <authorList>
            <person name="Chen X.-Y."/>
        </authorList>
    </citation>
    <scope>NUCLEOTIDE SEQUENCE [LARGE SCALE GENOMIC DNA]</scope>
    <source>
        <strain evidence="1 2">NY5</strain>
    </source>
</reference>
<dbReference type="RefSeq" id="WP_149609502.1">
    <property type="nucleotide sequence ID" value="NZ_VTUX01000001.1"/>
</dbReference>
<protein>
    <submittedName>
        <fullName evidence="1">SDR family NAD(P)-dependent oxidoreductase</fullName>
    </submittedName>
</protein>
<evidence type="ECO:0000313" key="2">
    <source>
        <dbReference type="Proteomes" id="UP000323708"/>
    </source>
</evidence>
<dbReference type="InterPro" id="IPR052992">
    <property type="entry name" value="SDR_member_12"/>
</dbReference>
<dbReference type="Gene3D" id="3.40.50.720">
    <property type="entry name" value="NAD(P)-binding Rossmann-like Domain"/>
    <property type="match status" value="1"/>
</dbReference>
<comment type="caution">
    <text evidence="1">The sequence shown here is derived from an EMBL/GenBank/DDBJ whole genome shotgun (WGS) entry which is preliminary data.</text>
</comment>
<sequence length="476" mass="51787">MTTLSESIQVKRPIGEAFAYVADFTTTTEWDATATSARRLTRGQPGAGSEFLVTCALPLGSLDLHYTITQYDAPHRLVLLGKGRFFDVEDTITFTEGEDGATRIDYRAEFRFKPLLRRLSGAMQAGLERMGRASVAGLKRALDDDFPAPAGMQGDDTTGSPGHVLRFTRFGYQRARNSWHPMSADMRGKHAVITGTSSGLGLASARELARRGATLTLVMRDPKRADAVRRELVEETGNAEISVELADLSLLAQVDALCARLLARGQPIDILINNAGALFNDYARTEEGIERSLALLLLSPYRMTLALQPLLASASGSARVINVVSGGMYTQKLSMKNLEARSAEKFSGAVAYARAKRALMVVTRKWARDWQDDGIVVNAMHPGWADTPGVASSLPAFHSLTRFALRSPEEGADTIVWLAVATEAARVSGQLFMDREAQPLHLKTSTHESASDREQLLAYLKDYDPQPLTAATGTSP</sequence>
<organism evidence="1 2">
    <name type="scientific">Pseudohalioglobus sediminis</name>
    <dbReference type="NCBI Taxonomy" id="2606449"/>
    <lineage>
        <taxon>Bacteria</taxon>
        <taxon>Pseudomonadati</taxon>
        <taxon>Pseudomonadota</taxon>
        <taxon>Gammaproteobacteria</taxon>
        <taxon>Cellvibrionales</taxon>
        <taxon>Halieaceae</taxon>
        <taxon>Pseudohalioglobus</taxon>
    </lineage>
</organism>
<dbReference type="InterPro" id="IPR036291">
    <property type="entry name" value="NAD(P)-bd_dom_sf"/>
</dbReference>
<dbReference type="SUPFAM" id="SSF55961">
    <property type="entry name" value="Bet v1-like"/>
    <property type="match status" value="1"/>
</dbReference>
<dbReference type="Pfam" id="PF10604">
    <property type="entry name" value="Polyketide_cyc2"/>
    <property type="match status" value="1"/>
</dbReference>
<dbReference type="PRINTS" id="PR00081">
    <property type="entry name" value="GDHRDH"/>
</dbReference>
<dbReference type="EMBL" id="VTUX01000001">
    <property type="protein sequence ID" value="KAA1194033.1"/>
    <property type="molecule type" value="Genomic_DNA"/>
</dbReference>
<gene>
    <name evidence="1" type="ORF">F0M18_00890</name>
</gene>
<evidence type="ECO:0000313" key="1">
    <source>
        <dbReference type="EMBL" id="KAA1194033.1"/>
    </source>
</evidence>